<reference evidence="1 2" key="1">
    <citation type="submission" date="2019-02" db="EMBL/GenBank/DDBJ databases">
        <title>Deep-cultivation of Planctomycetes and their phenomic and genomic characterization uncovers novel biology.</title>
        <authorList>
            <person name="Wiegand S."/>
            <person name="Jogler M."/>
            <person name="Boedeker C."/>
            <person name="Pinto D."/>
            <person name="Vollmers J."/>
            <person name="Rivas-Marin E."/>
            <person name="Kohn T."/>
            <person name="Peeters S.H."/>
            <person name="Heuer A."/>
            <person name="Rast P."/>
            <person name="Oberbeckmann S."/>
            <person name="Bunk B."/>
            <person name="Jeske O."/>
            <person name="Meyerdierks A."/>
            <person name="Storesund J.E."/>
            <person name="Kallscheuer N."/>
            <person name="Luecker S."/>
            <person name="Lage O.M."/>
            <person name="Pohl T."/>
            <person name="Merkel B.J."/>
            <person name="Hornburger P."/>
            <person name="Mueller R.-W."/>
            <person name="Bruemmer F."/>
            <person name="Labrenz M."/>
            <person name="Spormann A.M."/>
            <person name="Op den Camp H."/>
            <person name="Overmann J."/>
            <person name="Amann R."/>
            <person name="Jetten M.S.M."/>
            <person name="Mascher T."/>
            <person name="Medema M.H."/>
            <person name="Devos D.P."/>
            <person name="Kaster A.-K."/>
            <person name="Ovreas L."/>
            <person name="Rohde M."/>
            <person name="Galperin M.Y."/>
            <person name="Jogler C."/>
        </authorList>
    </citation>
    <scope>NUCLEOTIDE SEQUENCE [LARGE SCALE GENOMIC DNA]</scope>
    <source>
        <strain evidence="1 2">Pan216</strain>
    </source>
</reference>
<sequence>MSLLEYIRAAARAECKAESEYFEAEFRLLCSGTLYPDGIDGDWTKSDGARLLLVDPFQLIIASQPLNSFPQEIALRFKWCLETTIAGSTCSDSLQTKDIAGDIAALMTLLCRRLVTVGSEVRRRYYGLEQENPLHDFPFPLVNAERPAQWTPRPIEIHTSQNGHWVSAHDSQPVGFSRHSIRSILRHLPELPSGKDVLRAAHRYSLAMELIEREPEIAYQLLVSAVETIAGSVLKDCSPSTEEQLKSKNNLLKAIEDTGVCEEDAQRIVLQDKSNSWSRWKFRKFLATFVAEDEIEANDDLFTAPLKYLPKKADFKGAINDIYSKRSGASHSGVPLPPSATIGICPAIPNEVIETVTRGEKVFPPIVWFERIVNTAIRNCLGRMIVPTNSSPSVE</sequence>
<dbReference type="AlphaFoldDB" id="A0A518B5G6"/>
<dbReference type="Proteomes" id="UP000317093">
    <property type="component" value="Chromosome"/>
</dbReference>
<keyword evidence="2" id="KW-1185">Reference proteome</keyword>
<dbReference type="EMBL" id="CP036279">
    <property type="protein sequence ID" value="QDU62192.1"/>
    <property type="molecule type" value="Genomic_DNA"/>
</dbReference>
<protein>
    <recommendedName>
        <fullName evidence="3">Apea-like HEPN domain-containing protein</fullName>
    </recommendedName>
</protein>
<evidence type="ECO:0000313" key="2">
    <source>
        <dbReference type="Proteomes" id="UP000317093"/>
    </source>
</evidence>
<evidence type="ECO:0000313" key="1">
    <source>
        <dbReference type="EMBL" id="QDU62192.1"/>
    </source>
</evidence>
<name>A0A518B5G6_9BACT</name>
<organism evidence="1 2">
    <name type="scientific">Kolteria novifilia</name>
    <dbReference type="NCBI Taxonomy" id="2527975"/>
    <lineage>
        <taxon>Bacteria</taxon>
        <taxon>Pseudomonadati</taxon>
        <taxon>Planctomycetota</taxon>
        <taxon>Planctomycetia</taxon>
        <taxon>Kolteriales</taxon>
        <taxon>Kolteriaceae</taxon>
        <taxon>Kolteria</taxon>
    </lineage>
</organism>
<accession>A0A518B5G6</accession>
<gene>
    <name evidence="1" type="ORF">Pan216_30590</name>
</gene>
<dbReference type="RefSeq" id="WP_145258772.1">
    <property type="nucleotide sequence ID" value="NZ_CP036279.1"/>
</dbReference>
<proteinExistence type="predicted"/>
<dbReference type="KEGG" id="knv:Pan216_30590"/>
<evidence type="ECO:0008006" key="3">
    <source>
        <dbReference type="Google" id="ProtNLM"/>
    </source>
</evidence>